<comment type="caution">
    <text evidence="1">The sequence shown here is derived from an EMBL/GenBank/DDBJ whole genome shotgun (WGS) entry which is preliminary data.</text>
</comment>
<proteinExistence type="predicted"/>
<accession>A0AAE0ZEW0</accession>
<organism evidence="1 2">
    <name type="scientific">Elysia crispata</name>
    <name type="common">lettuce slug</name>
    <dbReference type="NCBI Taxonomy" id="231223"/>
    <lineage>
        <taxon>Eukaryota</taxon>
        <taxon>Metazoa</taxon>
        <taxon>Spiralia</taxon>
        <taxon>Lophotrochozoa</taxon>
        <taxon>Mollusca</taxon>
        <taxon>Gastropoda</taxon>
        <taxon>Heterobranchia</taxon>
        <taxon>Euthyneura</taxon>
        <taxon>Panpulmonata</taxon>
        <taxon>Sacoglossa</taxon>
        <taxon>Placobranchoidea</taxon>
        <taxon>Plakobranchidae</taxon>
        <taxon>Elysia</taxon>
    </lineage>
</organism>
<dbReference type="EMBL" id="JAWDGP010004065">
    <property type="protein sequence ID" value="KAK3768173.1"/>
    <property type="molecule type" value="Genomic_DNA"/>
</dbReference>
<reference evidence="1" key="1">
    <citation type="journal article" date="2023" name="G3 (Bethesda)">
        <title>A reference genome for the long-term kleptoplast-retaining sea slug Elysia crispata morphotype clarki.</title>
        <authorList>
            <person name="Eastman K.E."/>
            <person name="Pendleton A.L."/>
            <person name="Shaikh M.A."/>
            <person name="Suttiyut T."/>
            <person name="Ogas R."/>
            <person name="Tomko P."/>
            <person name="Gavelis G."/>
            <person name="Widhalm J.R."/>
            <person name="Wisecaver J.H."/>
        </authorList>
    </citation>
    <scope>NUCLEOTIDE SEQUENCE</scope>
    <source>
        <strain evidence="1">ECLA1</strain>
    </source>
</reference>
<dbReference type="AlphaFoldDB" id="A0AAE0ZEW0"/>
<protein>
    <submittedName>
        <fullName evidence="1">Uncharacterized protein</fullName>
    </submittedName>
</protein>
<keyword evidence="2" id="KW-1185">Reference proteome</keyword>
<evidence type="ECO:0000313" key="1">
    <source>
        <dbReference type="EMBL" id="KAK3768173.1"/>
    </source>
</evidence>
<sequence length="84" mass="10089">MPPELAILVFSKLRRFSSFEKLGDEQLRTNIKIRSAFQERRVQARRHREREATRQAIISAYRKGEINQEEFLRRISFKSLPPKM</sequence>
<gene>
    <name evidence="1" type="ORF">RRG08_031712</name>
</gene>
<dbReference type="Proteomes" id="UP001283361">
    <property type="component" value="Unassembled WGS sequence"/>
</dbReference>
<name>A0AAE0ZEW0_9GAST</name>
<evidence type="ECO:0000313" key="2">
    <source>
        <dbReference type="Proteomes" id="UP001283361"/>
    </source>
</evidence>